<reference evidence="2" key="1">
    <citation type="submission" date="2022-07" db="EMBL/GenBank/DDBJ databases">
        <authorList>
            <person name="Trinca V."/>
            <person name="Uliana J.V.C."/>
            <person name="Torres T.T."/>
            <person name="Ward R.J."/>
            <person name="Monesi N."/>
        </authorList>
    </citation>
    <scope>NUCLEOTIDE SEQUENCE</scope>
    <source>
        <strain evidence="2">HSMRA1968</strain>
        <tissue evidence="2">Whole embryos</tissue>
    </source>
</reference>
<accession>A0A9Q0S0B8</accession>
<gene>
    <name evidence="2" type="primary">FBXL4</name>
    <name evidence="2" type="ORF">Bhyg_11860</name>
</gene>
<dbReference type="InterPro" id="IPR036047">
    <property type="entry name" value="F-box-like_dom_sf"/>
</dbReference>
<protein>
    <submittedName>
        <fullName evidence="2">F-box/LRR-repeat protein 4</fullName>
    </submittedName>
</protein>
<organism evidence="2 3">
    <name type="scientific">Pseudolycoriella hygida</name>
    <dbReference type="NCBI Taxonomy" id="35572"/>
    <lineage>
        <taxon>Eukaryota</taxon>
        <taxon>Metazoa</taxon>
        <taxon>Ecdysozoa</taxon>
        <taxon>Arthropoda</taxon>
        <taxon>Hexapoda</taxon>
        <taxon>Insecta</taxon>
        <taxon>Pterygota</taxon>
        <taxon>Neoptera</taxon>
        <taxon>Endopterygota</taxon>
        <taxon>Diptera</taxon>
        <taxon>Nematocera</taxon>
        <taxon>Sciaroidea</taxon>
        <taxon>Sciaridae</taxon>
        <taxon>Pseudolycoriella</taxon>
    </lineage>
</organism>
<feature type="non-terminal residue" evidence="2">
    <location>
        <position position="1"/>
    </location>
</feature>
<evidence type="ECO:0000259" key="1">
    <source>
        <dbReference type="PROSITE" id="PS50181"/>
    </source>
</evidence>
<evidence type="ECO:0000313" key="3">
    <source>
        <dbReference type="Proteomes" id="UP001151699"/>
    </source>
</evidence>
<dbReference type="PROSITE" id="PS50181">
    <property type="entry name" value="FBOX"/>
    <property type="match status" value="1"/>
</dbReference>
<dbReference type="EMBL" id="WJQU01000003">
    <property type="protein sequence ID" value="KAJ6639121.1"/>
    <property type="molecule type" value="Genomic_DNA"/>
</dbReference>
<dbReference type="OrthoDB" id="2153609at2759"/>
<dbReference type="Proteomes" id="UP001151699">
    <property type="component" value="Chromosome X"/>
</dbReference>
<proteinExistence type="predicted"/>
<comment type="caution">
    <text evidence="2">The sequence shown here is derived from an EMBL/GenBank/DDBJ whole genome shotgun (WGS) entry which is preliminary data.</text>
</comment>
<dbReference type="SUPFAM" id="SSF81383">
    <property type="entry name" value="F-box domain"/>
    <property type="match status" value="1"/>
</dbReference>
<feature type="domain" description="F-box" evidence="1">
    <location>
        <begin position="191"/>
        <end position="237"/>
    </location>
</feature>
<sequence length="337" mass="38761">MRTYGKWWEMVPSTSPEIMSQTIPDIISHDFIILKYEELVIPEEITIFETYNPGAVIKIWAYTIVKQWICLWEQPSVRCPKFPRMFSPKLKKINVPTNTIRIEFNHSNLDYFTEIDAVLLTGIKCNPAHLPKFFSLAIKSKERRGPISRKLESVQFKPVAANVDVIIDFLVNDFESFIIESGMVDDEDSAQFTLKDLPSEILFKICSYLDLQSLFQLSETCVKLHEVAVDPLLYTEINLRPYWNLVNSDLLETLGRRCKFLRKLDLSWCGCCTSLTSHDMIKFISKCGSNLTHIKLNSLSILNAPCIDIIGKVCQSLTGEYQISHAFSSEMIYHINL</sequence>
<dbReference type="SMART" id="SM00256">
    <property type="entry name" value="FBOX"/>
    <property type="match status" value="1"/>
</dbReference>
<dbReference type="InterPro" id="IPR001810">
    <property type="entry name" value="F-box_dom"/>
</dbReference>
<dbReference type="Gene3D" id="1.20.1280.50">
    <property type="match status" value="1"/>
</dbReference>
<dbReference type="Pfam" id="PF12937">
    <property type="entry name" value="F-box-like"/>
    <property type="match status" value="1"/>
</dbReference>
<dbReference type="AlphaFoldDB" id="A0A9Q0S0B8"/>
<name>A0A9Q0S0B8_9DIPT</name>
<dbReference type="Gene3D" id="3.80.10.10">
    <property type="entry name" value="Ribonuclease Inhibitor"/>
    <property type="match status" value="1"/>
</dbReference>
<keyword evidence="3" id="KW-1185">Reference proteome</keyword>
<evidence type="ECO:0000313" key="2">
    <source>
        <dbReference type="EMBL" id="KAJ6639121.1"/>
    </source>
</evidence>
<dbReference type="InterPro" id="IPR032675">
    <property type="entry name" value="LRR_dom_sf"/>
</dbReference>